<evidence type="ECO:0000256" key="2">
    <source>
        <dbReference type="SAM" id="Phobius"/>
    </source>
</evidence>
<organism evidence="4 5">
    <name type="scientific">Diploscapter pachys</name>
    <dbReference type="NCBI Taxonomy" id="2018661"/>
    <lineage>
        <taxon>Eukaryota</taxon>
        <taxon>Metazoa</taxon>
        <taxon>Ecdysozoa</taxon>
        <taxon>Nematoda</taxon>
        <taxon>Chromadorea</taxon>
        <taxon>Rhabditida</taxon>
        <taxon>Rhabditina</taxon>
        <taxon>Rhabditomorpha</taxon>
        <taxon>Rhabditoidea</taxon>
        <taxon>Rhabditidae</taxon>
        <taxon>Diploscapter</taxon>
    </lineage>
</organism>
<dbReference type="PANTHER" id="PTHR12019:SF9">
    <property type="entry name" value="THYMOPOIETIN"/>
    <property type="match status" value="1"/>
</dbReference>
<dbReference type="Gene3D" id="1.10.720.40">
    <property type="match status" value="1"/>
</dbReference>
<dbReference type="AlphaFoldDB" id="A0A2A2L8C4"/>
<dbReference type="CDD" id="cd12940">
    <property type="entry name" value="LEM_LAP2_LEMD1"/>
    <property type="match status" value="1"/>
</dbReference>
<evidence type="ECO:0000256" key="1">
    <source>
        <dbReference type="SAM" id="MobiDB-lite"/>
    </source>
</evidence>
<dbReference type="SMART" id="SM00540">
    <property type="entry name" value="LEM"/>
    <property type="match status" value="1"/>
</dbReference>
<feature type="transmembrane region" description="Helical" evidence="2">
    <location>
        <begin position="150"/>
        <end position="167"/>
    </location>
</feature>
<accession>A0A2A2L8C4</accession>
<proteinExistence type="predicted"/>
<keyword evidence="2" id="KW-1133">Transmembrane helix</keyword>
<dbReference type="STRING" id="2018661.A0A2A2L8C4"/>
<sequence>MVDVMSMGDAELRQQLLDNGIQAGPITDTTRNIYRKKLQKILMEGGMPMSDGGGADSAQQAQDDSFDDEEPIPRKRVSQKFATPAGGDSPLRNRRHPTQNDSDKNASDIDSDDSNYEGSRVLNQHEMMNQLSGRKLSPPRVNKSNSISRIIGIVGLVVLLVTVYFILDHVFNDPEIGGGNREPV</sequence>
<dbReference type="FunFam" id="1.10.720.40:FF:000001">
    <property type="entry name" value="LEM domain containing 2, isoform CRA_a"/>
    <property type="match status" value="1"/>
</dbReference>
<dbReference type="InterPro" id="IPR011015">
    <property type="entry name" value="LEM/LEM-like_dom_sf"/>
</dbReference>
<feature type="domain" description="LEM" evidence="3">
    <location>
        <begin position="1"/>
        <end position="45"/>
    </location>
</feature>
<dbReference type="Pfam" id="PF03020">
    <property type="entry name" value="LEM"/>
    <property type="match status" value="1"/>
</dbReference>
<protein>
    <recommendedName>
        <fullName evidence="3">LEM domain-containing protein</fullName>
    </recommendedName>
</protein>
<dbReference type="SUPFAM" id="SSF63451">
    <property type="entry name" value="LEM domain"/>
    <property type="match status" value="1"/>
</dbReference>
<dbReference type="PANTHER" id="PTHR12019">
    <property type="entry name" value="LAMINA-ASSOCIATED POLYPEPTIDE THYMOPOIETIN"/>
    <property type="match status" value="1"/>
</dbReference>
<keyword evidence="2" id="KW-0472">Membrane</keyword>
<evidence type="ECO:0000259" key="3">
    <source>
        <dbReference type="PROSITE" id="PS50954"/>
    </source>
</evidence>
<gene>
    <name evidence="4" type="ORF">WR25_27254</name>
</gene>
<dbReference type="InterPro" id="IPR051656">
    <property type="entry name" value="LEM_domain"/>
</dbReference>
<dbReference type="EMBL" id="LIAE01007046">
    <property type="protein sequence ID" value="PAV82430.1"/>
    <property type="molecule type" value="Genomic_DNA"/>
</dbReference>
<keyword evidence="2" id="KW-0812">Transmembrane</keyword>
<comment type="caution">
    <text evidence="4">The sequence shown here is derived from an EMBL/GenBank/DDBJ whole genome shotgun (WGS) entry which is preliminary data.</text>
</comment>
<dbReference type="InterPro" id="IPR003887">
    <property type="entry name" value="LEM_dom"/>
</dbReference>
<reference evidence="4 5" key="1">
    <citation type="journal article" date="2017" name="Curr. Biol.">
        <title>Genome architecture and evolution of a unichromosomal asexual nematode.</title>
        <authorList>
            <person name="Fradin H."/>
            <person name="Zegar C."/>
            <person name="Gutwein M."/>
            <person name="Lucas J."/>
            <person name="Kovtun M."/>
            <person name="Corcoran D."/>
            <person name="Baugh L.R."/>
            <person name="Kiontke K."/>
            <person name="Gunsalus K."/>
            <person name="Fitch D.H."/>
            <person name="Piano F."/>
        </authorList>
    </citation>
    <scope>NUCLEOTIDE SEQUENCE [LARGE SCALE GENOMIC DNA]</scope>
    <source>
        <strain evidence="4">PF1309</strain>
    </source>
</reference>
<dbReference type="PROSITE" id="PS50954">
    <property type="entry name" value="LEM"/>
    <property type="match status" value="1"/>
</dbReference>
<evidence type="ECO:0000313" key="5">
    <source>
        <dbReference type="Proteomes" id="UP000218231"/>
    </source>
</evidence>
<evidence type="ECO:0000313" key="4">
    <source>
        <dbReference type="EMBL" id="PAV82430.1"/>
    </source>
</evidence>
<dbReference type="Proteomes" id="UP000218231">
    <property type="component" value="Unassembled WGS sequence"/>
</dbReference>
<feature type="region of interest" description="Disordered" evidence="1">
    <location>
        <begin position="45"/>
        <end position="117"/>
    </location>
</feature>
<name>A0A2A2L8C4_9BILA</name>
<keyword evidence="5" id="KW-1185">Reference proteome</keyword>
<dbReference type="OrthoDB" id="6363067at2759"/>